<name>A0A0B6RM92_BURPL</name>
<feature type="chain" id="PRO_5002110190" evidence="3">
    <location>
        <begin position="26"/>
        <end position="255"/>
    </location>
</feature>
<keyword evidence="5" id="KW-1185">Reference proteome</keyword>
<dbReference type="GO" id="GO:0000272">
    <property type="term" value="P:polysaccharide catabolic process"/>
    <property type="evidence" value="ECO:0007669"/>
    <property type="project" value="UniProtKB-KW"/>
</dbReference>
<feature type="signal peptide" evidence="3">
    <location>
        <begin position="1"/>
        <end position="25"/>
    </location>
</feature>
<dbReference type="SUPFAM" id="SSF49899">
    <property type="entry name" value="Concanavalin A-like lectins/glucanases"/>
    <property type="match status" value="1"/>
</dbReference>
<dbReference type="PANTHER" id="PTHR34002">
    <property type="entry name" value="BLR1656 PROTEIN"/>
    <property type="match status" value="1"/>
</dbReference>
<evidence type="ECO:0000313" key="4">
    <source>
        <dbReference type="EMBL" id="AJK46417.1"/>
    </source>
</evidence>
<comment type="similarity">
    <text evidence="1 2">Belongs to the glycosyl hydrolase 12 (cellulase H) family.</text>
</comment>
<organism evidence="4 5">
    <name type="scientific">Burkholderia plantarii</name>
    <dbReference type="NCBI Taxonomy" id="41899"/>
    <lineage>
        <taxon>Bacteria</taxon>
        <taxon>Pseudomonadati</taxon>
        <taxon>Pseudomonadota</taxon>
        <taxon>Betaproteobacteria</taxon>
        <taxon>Burkholderiales</taxon>
        <taxon>Burkholderiaceae</taxon>
        <taxon>Burkholderia</taxon>
    </lineage>
</organism>
<dbReference type="InterPro" id="IPR013319">
    <property type="entry name" value="GH11/12"/>
</dbReference>
<dbReference type="InterPro" id="IPR002594">
    <property type="entry name" value="GH12"/>
</dbReference>
<reference evidence="4 5" key="2">
    <citation type="journal article" date="2016" name="Appl. Microbiol. Biotechnol.">
        <title>Mutations improving production and secretion of extracellular lipase by Burkholderia glumae PG1.</title>
        <authorList>
            <person name="Knapp A."/>
            <person name="Voget S."/>
            <person name="Gao R."/>
            <person name="Zaburannyi N."/>
            <person name="Krysciak D."/>
            <person name="Breuer M."/>
            <person name="Hauer B."/>
            <person name="Streit W.R."/>
            <person name="Muller R."/>
            <person name="Daniel R."/>
            <person name="Jaeger K.E."/>
        </authorList>
    </citation>
    <scope>NUCLEOTIDE SEQUENCE [LARGE SCALE GENOMIC DNA]</scope>
    <source>
        <strain evidence="4 5">PG1</strain>
    </source>
</reference>
<keyword evidence="2" id="KW-0119">Carbohydrate metabolism</keyword>
<dbReference type="Pfam" id="PF01670">
    <property type="entry name" value="Glyco_hydro_12"/>
    <property type="match status" value="1"/>
</dbReference>
<dbReference type="GO" id="GO:0008810">
    <property type="term" value="F:cellulase activity"/>
    <property type="evidence" value="ECO:0007669"/>
    <property type="project" value="InterPro"/>
</dbReference>
<evidence type="ECO:0000313" key="5">
    <source>
        <dbReference type="Proteomes" id="UP000031838"/>
    </source>
</evidence>
<dbReference type="InterPro" id="IPR013320">
    <property type="entry name" value="ConA-like_dom_sf"/>
</dbReference>
<dbReference type="AlphaFoldDB" id="A0A0B6RM92"/>
<dbReference type="HOGENOM" id="CLU_051064_2_0_4"/>
<accession>A0A0B6RM92</accession>
<keyword evidence="2" id="KW-0624">Polysaccharide degradation</keyword>
<proteinExistence type="inferred from homology"/>
<reference evidence="5" key="1">
    <citation type="submission" date="2011-03" db="EMBL/GenBank/DDBJ databases">
        <authorList>
            <person name="Voget S."/>
            <person name="Streit W.R."/>
            <person name="Jaeger K.E."/>
            <person name="Daniel R."/>
        </authorList>
    </citation>
    <scope>NUCLEOTIDE SEQUENCE [LARGE SCALE GENOMIC DNA]</scope>
    <source>
        <strain evidence="5">PG1</strain>
    </source>
</reference>
<sequence>MLLNPSPRILWLLPLSILFGGTASAQSCISTQYGSLAQGSYTIQNDEWGLANDPGGWQQACTGSAASNSWSSTWWWATGSGGIKSYPSIYRGWQMGAWSPDTGGFPVQVSAQAPLPTHVSYSMSGNNQYDAAYDLFFSPSNNPGSPSGEMMVWLAYSGNQPAGNRVASGVTLGGMDGTWDVYQGSNGWPVWSFVRTAQTTGFSGNLQPFVYYLAYTKGWLNPNWYTLNTQFGVEVIQSNGANGSVNVSSFSASAR</sequence>
<keyword evidence="2 4" id="KW-0378">Hydrolase</keyword>
<dbReference type="EMBL" id="CP002580">
    <property type="protein sequence ID" value="AJK46417.1"/>
    <property type="molecule type" value="Genomic_DNA"/>
</dbReference>
<gene>
    <name evidence="4" type="ORF">BGL_1c19080</name>
</gene>
<evidence type="ECO:0000256" key="1">
    <source>
        <dbReference type="ARBA" id="ARBA00005519"/>
    </source>
</evidence>
<dbReference type="Proteomes" id="UP000031838">
    <property type="component" value="Chromosome 1"/>
</dbReference>
<protein>
    <submittedName>
        <fullName evidence="4">Glycoside hydrolase, family 12</fullName>
    </submittedName>
</protein>
<evidence type="ECO:0000256" key="2">
    <source>
        <dbReference type="RuleBase" id="RU361163"/>
    </source>
</evidence>
<dbReference type="Gene3D" id="2.60.120.180">
    <property type="match status" value="1"/>
</dbReference>
<keyword evidence="2" id="KW-0326">Glycosidase</keyword>
<dbReference type="RefSeq" id="WP_042624921.1">
    <property type="nucleotide sequence ID" value="NZ_CP002580.1"/>
</dbReference>
<dbReference type="PANTHER" id="PTHR34002:SF9">
    <property type="entry name" value="XYLOGLUCAN-SPECIFIC ENDO-BETA-1,4-GLUCANASE A"/>
    <property type="match status" value="1"/>
</dbReference>
<keyword evidence="3" id="KW-0732">Signal</keyword>
<dbReference type="KEGG" id="bgp:BGL_1c19080"/>
<evidence type="ECO:0000256" key="3">
    <source>
        <dbReference type="SAM" id="SignalP"/>
    </source>
</evidence>